<feature type="binding site" evidence="9">
    <location>
        <position position="55"/>
    </location>
    <ligand>
        <name>substrate</name>
    </ligand>
</feature>
<dbReference type="Proteomes" id="UP001374803">
    <property type="component" value="Chromosome"/>
</dbReference>
<comment type="similarity">
    <text evidence="9">Belongs to the class-III pyridoxal-phosphate-dependent aminotransferase family. BioA subfamily.</text>
</comment>
<keyword evidence="4 9" id="KW-0808">Transferase</keyword>
<evidence type="ECO:0000256" key="9">
    <source>
        <dbReference type="HAMAP-Rule" id="MF_00834"/>
    </source>
</evidence>
<comment type="subunit">
    <text evidence="9">Homodimer.</text>
</comment>
<dbReference type="PROSITE" id="PS00600">
    <property type="entry name" value="AA_TRANSFER_CLASS_3"/>
    <property type="match status" value="1"/>
</dbReference>
<comment type="subcellular location">
    <subcellularLocation>
        <location evidence="9">Cytoplasm</location>
    </subcellularLocation>
</comment>
<feature type="binding site" evidence="9">
    <location>
        <begin position="116"/>
        <end position="117"/>
    </location>
    <ligand>
        <name>pyridoxal 5'-phosphate</name>
        <dbReference type="ChEBI" id="CHEBI:597326"/>
    </ligand>
</feature>
<dbReference type="HAMAP" id="MF_00834">
    <property type="entry name" value="BioA"/>
    <property type="match status" value="1"/>
</dbReference>
<evidence type="ECO:0000313" key="10">
    <source>
        <dbReference type="EMBL" id="WXB08578.1"/>
    </source>
</evidence>
<comment type="cofactor">
    <cofactor evidence="1 9">
        <name>pyridoxal 5'-phosphate</name>
        <dbReference type="ChEBI" id="CHEBI:597326"/>
    </cofactor>
</comment>
<keyword evidence="6 9" id="KW-0093">Biotin biosynthesis</keyword>
<name>A0ABZ2LFB4_9BACT</name>
<dbReference type="NCBIfam" id="TIGR00508">
    <property type="entry name" value="bioA"/>
    <property type="match status" value="1"/>
</dbReference>
<dbReference type="InterPro" id="IPR015422">
    <property type="entry name" value="PyrdxlP-dep_Trfase_small"/>
</dbReference>
<comment type="pathway">
    <text evidence="2 9">Cofactor biosynthesis; biotin biosynthesis; 7,8-diaminononanoate from 8-amino-7-oxononanoate (SAM route): step 1/1.</text>
</comment>
<feature type="binding site" evidence="9">
    <location>
        <position position="245"/>
    </location>
    <ligand>
        <name>pyridoxal 5'-phosphate</name>
        <dbReference type="ChEBI" id="CHEBI:597326"/>
    </ligand>
</feature>
<comment type="catalytic activity">
    <reaction evidence="8 9">
        <text>(8S)-8-amino-7-oxononanoate + S-adenosyl-L-methionine = S-adenosyl-4-methylsulfanyl-2-oxobutanoate + (7R,8S)-7,8-diammoniononanoate</text>
        <dbReference type="Rhea" id="RHEA:16861"/>
        <dbReference type="ChEBI" id="CHEBI:16490"/>
        <dbReference type="ChEBI" id="CHEBI:59789"/>
        <dbReference type="ChEBI" id="CHEBI:149468"/>
        <dbReference type="ChEBI" id="CHEBI:149469"/>
        <dbReference type="EC" id="2.6.1.62"/>
    </reaction>
</comment>
<dbReference type="InterPro" id="IPR049704">
    <property type="entry name" value="Aminotrans_3_PPA_site"/>
</dbReference>
<dbReference type="PIRSF" id="PIRSF000521">
    <property type="entry name" value="Transaminase_4ab_Lys_Orn"/>
    <property type="match status" value="1"/>
</dbReference>
<feature type="binding site" evidence="9">
    <location>
        <position position="274"/>
    </location>
    <ligand>
        <name>substrate</name>
    </ligand>
</feature>
<feature type="modified residue" description="N6-(pyridoxal phosphate)lysine" evidence="9">
    <location>
        <position position="274"/>
    </location>
</feature>
<evidence type="ECO:0000256" key="8">
    <source>
        <dbReference type="ARBA" id="ARBA00048449"/>
    </source>
</evidence>
<dbReference type="Pfam" id="PF00202">
    <property type="entry name" value="Aminotran_3"/>
    <property type="match status" value="1"/>
</dbReference>
<protein>
    <recommendedName>
        <fullName evidence="9">Adenosylmethionine-8-amino-7-oxononanoate aminotransferase</fullName>
        <ecNumber evidence="9">2.6.1.62</ecNumber>
    </recommendedName>
    <alternativeName>
        <fullName evidence="9">7,8-diamino-pelargonic acid aminotransferase</fullName>
        <shortName evidence="9">DAPA AT</shortName>
        <shortName evidence="9">DAPA aminotransferase</shortName>
    </alternativeName>
    <alternativeName>
        <fullName evidence="9">7,8-diaminononanoate synthase</fullName>
        <shortName evidence="9">DANS</shortName>
    </alternativeName>
    <alternativeName>
        <fullName evidence="9">Diaminopelargonic acid synthase</fullName>
    </alternativeName>
</protein>
<dbReference type="PANTHER" id="PTHR42684:SF3">
    <property type="entry name" value="ADENOSYLMETHIONINE-8-AMINO-7-OXONONANOATE AMINOTRANSFERASE"/>
    <property type="match status" value="1"/>
</dbReference>
<keyword evidence="7 9" id="KW-0663">Pyridoxal phosphate</keyword>
<proteinExistence type="inferred from homology"/>
<evidence type="ECO:0000256" key="1">
    <source>
        <dbReference type="ARBA" id="ARBA00001933"/>
    </source>
</evidence>
<reference evidence="10" key="1">
    <citation type="submission" date="2021-12" db="EMBL/GenBank/DDBJ databases">
        <title>Discovery of the Pendulisporaceae a myxobacterial family with distinct sporulation behavior and unique specialized metabolism.</title>
        <authorList>
            <person name="Garcia R."/>
            <person name="Popoff A."/>
            <person name="Bader C.D."/>
            <person name="Loehr J."/>
            <person name="Walesch S."/>
            <person name="Walt C."/>
            <person name="Boldt J."/>
            <person name="Bunk B."/>
            <person name="Haeckl F.J.F.P.J."/>
            <person name="Gunesch A.P."/>
            <person name="Birkelbach J."/>
            <person name="Nuebel U."/>
            <person name="Pietschmann T."/>
            <person name="Bach T."/>
            <person name="Mueller R."/>
        </authorList>
    </citation>
    <scope>NUCLEOTIDE SEQUENCE</scope>
    <source>
        <strain evidence="10">MSr11367</strain>
    </source>
</reference>
<evidence type="ECO:0000256" key="7">
    <source>
        <dbReference type="ARBA" id="ARBA00022898"/>
    </source>
</evidence>
<evidence type="ECO:0000256" key="5">
    <source>
        <dbReference type="ARBA" id="ARBA00022691"/>
    </source>
</evidence>
<dbReference type="EC" id="2.6.1.62" evidence="9"/>
<keyword evidence="5 9" id="KW-0949">S-adenosyl-L-methionine</keyword>
<dbReference type="SUPFAM" id="SSF53383">
    <property type="entry name" value="PLP-dependent transferases"/>
    <property type="match status" value="1"/>
</dbReference>
<evidence type="ECO:0000256" key="3">
    <source>
        <dbReference type="ARBA" id="ARBA00022576"/>
    </source>
</evidence>
<keyword evidence="11" id="KW-1185">Reference proteome</keyword>
<dbReference type="GO" id="GO:0004015">
    <property type="term" value="F:adenosylmethionine-8-amino-7-oxononanoate transaminase activity"/>
    <property type="evidence" value="ECO:0007669"/>
    <property type="project" value="UniProtKB-EC"/>
</dbReference>
<evidence type="ECO:0000256" key="2">
    <source>
        <dbReference type="ARBA" id="ARBA00005063"/>
    </source>
</evidence>
<comment type="function">
    <text evidence="9">Catalyzes the transfer of the alpha-amino group from S-adenosyl-L-methionine (SAM) to 7-keto-8-aminopelargonic acid (KAPA) to form 7,8-diaminopelargonic acid (DAPA). It is the only aminotransferase known to utilize SAM as an amino donor.</text>
</comment>
<dbReference type="InterPro" id="IPR015421">
    <property type="entry name" value="PyrdxlP-dep_Trfase_major"/>
</dbReference>
<dbReference type="Gene3D" id="3.90.1150.10">
    <property type="entry name" value="Aspartate Aminotransferase, domain 1"/>
    <property type="match status" value="1"/>
</dbReference>
<comment type="caution">
    <text evidence="9">Lacks conserved residue(s) required for the propagation of feature annotation.</text>
</comment>
<organism evidence="10 11">
    <name type="scientific">Pendulispora rubella</name>
    <dbReference type="NCBI Taxonomy" id="2741070"/>
    <lineage>
        <taxon>Bacteria</taxon>
        <taxon>Pseudomonadati</taxon>
        <taxon>Myxococcota</taxon>
        <taxon>Myxococcia</taxon>
        <taxon>Myxococcales</taxon>
        <taxon>Sorangiineae</taxon>
        <taxon>Pendulisporaceae</taxon>
        <taxon>Pendulispora</taxon>
    </lineage>
</organism>
<evidence type="ECO:0000256" key="6">
    <source>
        <dbReference type="ARBA" id="ARBA00022756"/>
    </source>
</evidence>
<feature type="binding site" evidence="9">
    <location>
        <position position="393"/>
    </location>
    <ligand>
        <name>substrate</name>
    </ligand>
</feature>
<gene>
    <name evidence="9 10" type="primary">bioA</name>
    <name evidence="10" type="ORF">LVJ94_15200</name>
</gene>
<feature type="binding site" evidence="9">
    <location>
        <begin position="307"/>
        <end position="308"/>
    </location>
    <ligand>
        <name>pyridoxal 5'-phosphate</name>
        <dbReference type="ChEBI" id="CHEBI:597326"/>
    </ligand>
</feature>
<accession>A0ABZ2LFB4</accession>
<dbReference type="InterPro" id="IPR005815">
    <property type="entry name" value="BioA"/>
</dbReference>
<feature type="binding site" evidence="9">
    <location>
        <position position="306"/>
    </location>
    <ligand>
        <name>substrate</name>
    </ligand>
</feature>
<dbReference type="EMBL" id="CP089983">
    <property type="protein sequence ID" value="WXB08578.1"/>
    <property type="molecule type" value="Genomic_DNA"/>
</dbReference>
<dbReference type="InterPro" id="IPR015424">
    <property type="entry name" value="PyrdxlP-dep_Trfase"/>
</dbReference>
<sequence>MTRDEIVARDKAHVWHPYTAMDEYLAGDPLVIARAKGAWLEDVDGRRYLDGNSSWYTATLGHAHPRVVAAMRRQAEEGLLHCSLAGTTHEPAARLAEELVAIAPPGLTRVFYTDNGSGSVEVALRMALQLYGQNGAPKKRGALALEGAFHGDTLGAASLGGLEVFRRVVGDIGLTCVRVPVPDVDAHARAFDTLARLLREKADETAAIIIEPMVQAAAGMRIYDPAFLRELRALADRHDVMLIADEVFTGYGRTGPMWAVNHAGIAPDIMCIGKAFSAILPMAATLASERVFDGFRGTKDRALYYGHTFCGNPLGAALAREVLAIYREEQILERAKEKSLLIERAFARIAEIPGVARVRHLGMVGAADLGQGYLGKIGWRVYDEARRRGAYLRPLGDTVYVTPPLTISNDDLTQLLGIVEESVRAVLT</sequence>
<evidence type="ECO:0000256" key="4">
    <source>
        <dbReference type="ARBA" id="ARBA00022679"/>
    </source>
</evidence>
<dbReference type="RefSeq" id="WP_394838250.1">
    <property type="nucleotide sequence ID" value="NZ_CP089929.1"/>
</dbReference>
<keyword evidence="9" id="KW-0963">Cytoplasm</keyword>
<dbReference type="CDD" id="cd00610">
    <property type="entry name" value="OAT_like"/>
    <property type="match status" value="1"/>
</dbReference>
<evidence type="ECO:0000313" key="11">
    <source>
        <dbReference type="Proteomes" id="UP001374803"/>
    </source>
</evidence>
<dbReference type="Gene3D" id="3.40.640.10">
    <property type="entry name" value="Type I PLP-dependent aspartate aminotransferase-like (Major domain)"/>
    <property type="match status" value="1"/>
</dbReference>
<dbReference type="PANTHER" id="PTHR42684">
    <property type="entry name" value="ADENOSYLMETHIONINE-8-AMINO-7-OXONONANOATE AMINOTRANSFERASE"/>
    <property type="match status" value="1"/>
</dbReference>
<dbReference type="InterPro" id="IPR005814">
    <property type="entry name" value="Aminotrans_3"/>
</dbReference>
<feature type="site" description="Participates in the substrate recognition with KAPA and in a stacking interaction with the adenine ring of SAM" evidence="9">
    <location>
        <position position="18"/>
    </location>
</feature>
<keyword evidence="3 9" id="KW-0032">Aminotransferase</keyword>